<dbReference type="Proteomes" id="UP001485043">
    <property type="component" value="Unassembled WGS sequence"/>
</dbReference>
<reference evidence="2 3" key="1">
    <citation type="journal article" date="2024" name="Nat. Commun.">
        <title>Phylogenomics reveals the evolutionary origins of lichenization in chlorophyte algae.</title>
        <authorList>
            <person name="Puginier C."/>
            <person name="Libourel C."/>
            <person name="Otte J."/>
            <person name="Skaloud P."/>
            <person name="Haon M."/>
            <person name="Grisel S."/>
            <person name="Petersen M."/>
            <person name="Berrin J.G."/>
            <person name="Delaux P.M."/>
            <person name="Dal Grande F."/>
            <person name="Keller J."/>
        </authorList>
    </citation>
    <scope>NUCLEOTIDE SEQUENCE [LARGE SCALE GENOMIC DNA]</scope>
    <source>
        <strain evidence="2 3">SAG 2523</strain>
    </source>
</reference>
<name>A0AAW1SYR8_9CHLO</name>
<organism evidence="2 3">
    <name type="scientific">Apatococcus fuscideae</name>
    <dbReference type="NCBI Taxonomy" id="2026836"/>
    <lineage>
        <taxon>Eukaryota</taxon>
        <taxon>Viridiplantae</taxon>
        <taxon>Chlorophyta</taxon>
        <taxon>core chlorophytes</taxon>
        <taxon>Trebouxiophyceae</taxon>
        <taxon>Chlorellales</taxon>
        <taxon>Chlorellaceae</taxon>
        <taxon>Apatococcus</taxon>
    </lineage>
</organism>
<feature type="compositionally biased region" description="Polar residues" evidence="1">
    <location>
        <begin position="127"/>
        <end position="137"/>
    </location>
</feature>
<evidence type="ECO:0000313" key="3">
    <source>
        <dbReference type="Proteomes" id="UP001485043"/>
    </source>
</evidence>
<keyword evidence="3" id="KW-1185">Reference proteome</keyword>
<feature type="compositionally biased region" description="Polar residues" evidence="1">
    <location>
        <begin position="263"/>
        <end position="285"/>
    </location>
</feature>
<proteinExistence type="predicted"/>
<feature type="region of interest" description="Disordered" evidence="1">
    <location>
        <begin position="20"/>
        <end position="299"/>
    </location>
</feature>
<evidence type="ECO:0000256" key="1">
    <source>
        <dbReference type="SAM" id="MobiDB-lite"/>
    </source>
</evidence>
<feature type="compositionally biased region" description="Low complexity" evidence="1">
    <location>
        <begin position="161"/>
        <end position="187"/>
    </location>
</feature>
<sequence length="299" mass="31960">MVVEKDGSVEKRMNMSLDAIIKESSKTKKPSAARGKGISVGGKRGQGGLSGKQGRNSDAKTGLGRGKGVSKKTSGRRQDAGAARRGLQATGGQQARKALKPQAPIRKGTGRAPLRIQRGASAPSARNVGNITVSITNDKMRSRGQASQHRPIMPTGATNGPPRQQQQPRYPQPLAYQQPIYSQPPAYYGGGRGGAGLAPLGPGMMDAAPVDYRPARRSDPVGSDLPTYAQHDYRDGPHPNYEMEGGRGGSMYADRESRPNRSRGPSLSGYNSTAERMRYTGTSSQRGRRNERGYFMPGP</sequence>
<gene>
    <name evidence="2" type="ORF">WJX84_007071</name>
</gene>
<comment type="caution">
    <text evidence="2">The sequence shown here is derived from an EMBL/GenBank/DDBJ whole genome shotgun (WGS) entry which is preliminary data.</text>
</comment>
<feature type="compositionally biased region" description="Gly residues" evidence="1">
    <location>
        <begin position="38"/>
        <end position="51"/>
    </location>
</feature>
<protein>
    <submittedName>
        <fullName evidence="2">Uncharacterized protein</fullName>
    </submittedName>
</protein>
<evidence type="ECO:0000313" key="2">
    <source>
        <dbReference type="EMBL" id="KAK9861846.1"/>
    </source>
</evidence>
<dbReference type="EMBL" id="JALJOV010000693">
    <property type="protein sequence ID" value="KAK9861846.1"/>
    <property type="molecule type" value="Genomic_DNA"/>
</dbReference>
<accession>A0AAW1SYR8</accession>
<dbReference type="AlphaFoldDB" id="A0AAW1SYR8"/>